<protein>
    <submittedName>
        <fullName evidence="2">Uncharacterized protein</fullName>
    </submittedName>
</protein>
<keyword evidence="3" id="KW-1185">Reference proteome</keyword>
<feature type="compositionally biased region" description="Polar residues" evidence="1">
    <location>
        <begin position="62"/>
        <end position="80"/>
    </location>
</feature>
<evidence type="ECO:0000256" key="1">
    <source>
        <dbReference type="SAM" id="MobiDB-lite"/>
    </source>
</evidence>
<comment type="caution">
    <text evidence="2">The sequence shown here is derived from an EMBL/GenBank/DDBJ whole genome shotgun (WGS) entry which is preliminary data.</text>
</comment>
<gene>
    <name evidence="2" type="ORF">H0H81_001719</name>
</gene>
<dbReference type="AlphaFoldDB" id="A0A9P7GHP4"/>
<reference evidence="2" key="2">
    <citation type="submission" date="2021-10" db="EMBL/GenBank/DDBJ databases">
        <title>Phylogenomics reveals ancestral predisposition of the termite-cultivated fungus Termitomyces towards a domesticated lifestyle.</title>
        <authorList>
            <person name="Auxier B."/>
            <person name="Grum-Grzhimaylo A."/>
            <person name="Cardenas M.E."/>
            <person name="Lodge J.D."/>
            <person name="Laessoe T."/>
            <person name="Pedersen O."/>
            <person name="Smith M.E."/>
            <person name="Kuyper T.W."/>
            <person name="Franco-Molano E.A."/>
            <person name="Baroni T.J."/>
            <person name="Aanen D.K."/>
        </authorList>
    </citation>
    <scope>NUCLEOTIDE SEQUENCE</scope>
    <source>
        <strain evidence="2">D49</strain>
    </source>
</reference>
<organism evidence="2 3">
    <name type="scientific">Sphagnurus paluster</name>
    <dbReference type="NCBI Taxonomy" id="117069"/>
    <lineage>
        <taxon>Eukaryota</taxon>
        <taxon>Fungi</taxon>
        <taxon>Dikarya</taxon>
        <taxon>Basidiomycota</taxon>
        <taxon>Agaricomycotina</taxon>
        <taxon>Agaricomycetes</taxon>
        <taxon>Agaricomycetidae</taxon>
        <taxon>Agaricales</taxon>
        <taxon>Tricholomatineae</taxon>
        <taxon>Lyophyllaceae</taxon>
        <taxon>Sphagnurus</taxon>
    </lineage>
</organism>
<reference evidence="2" key="1">
    <citation type="submission" date="2021-02" db="EMBL/GenBank/DDBJ databases">
        <authorList>
            <person name="Nieuwenhuis M."/>
            <person name="Van De Peppel L.J.J."/>
        </authorList>
    </citation>
    <scope>NUCLEOTIDE SEQUENCE</scope>
    <source>
        <strain evidence="2">D49</strain>
    </source>
</reference>
<evidence type="ECO:0000313" key="2">
    <source>
        <dbReference type="EMBL" id="KAG5649864.1"/>
    </source>
</evidence>
<accession>A0A9P7GHP4</accession>
<feature type="compositionally biased region" description="Basic residues" evidence="1">
    <location>
        <begin position="24"/>
        <end position="33"/>
    </location>
</feature>
<evidence type="ECO:0000313" key="3">
    <source>
        <dbReference type="Proteomes" id="UP000717328"/>
    </source>
</evidence>
<dbReference type="EMBL" id="JABCKI010000664">
    <property type="protein sequence ID" value="KAG5649864.1"/>
    <property type="molecule type" value="Genomic_DNA"/>
</dbReference>
<name>A0A9P7GHP4_9AGAR</name>
<proteinExistence type="predicted"/>
<sequence length="80" mass="8348">MTESPPTQAELLKAQLTIEQGKLAKGKGKKSSKARAAPTSSQQDSAGQDPEKESLGEEDGISLNTKPLAQLRGSTAIPSE</sequence>
<feature type="region of interest" description="Disordered" evidence="1">
    <location>
        <begin position="18"/>
        <end position="80"/>
    </location>
</feature>
<dbReference type="Proteomes" id="UP000717328">
    <property type="component" value="Unassembled WGS sequence"/>
</dbReference>